<protein>
    <recommendedName>
        <fullName evidence="4">Zn-finger containing protein</fullName>
    </recommendedName>
</protein>
<accession>A0A1B1YE15</accession>
<sequence>MGAFREKLIKFMYGRYGIDHLYYALALLCFILLIINSFVHSPVLTIIMWFVFIVMISRTFSKNIYKRRLENERFLNAWYRVKKEWLFTIRRIKEIRTHRYHRCPHCKAMLRLPYKRGKHTVQCPRCNNEFKMRVII</sequence>
<reference evidence="2 3" key="1">
    <citation type="submission" date="2016-02" db="EMBL/GenBank/DDBJ databases">
        <title>Comparison of Clostridium stercorarium subspecies using comparative genomics and transcriptomics.</title>
        <authorList>
            <person name="Schellenberg J."/>
            <person name="Thallinger G."/>
            <person name="Levin D.B."/>
            <person name="Zhang X."/>
            <person name="Alvare G."/>
            <person name="Fristensky B."/>
            <person name="Sparling R."/>
        </authorList>
    </citation>
    <scope>NUCLEOTIDE SEQUENCE [LARGE SCALE GENOMIC DNA]</scope>
    <source>
        <strain evidence="2 3">DSM 2910</strain>
    </source>
</reference>
<feature type="transmembrane region" description="Helical" evidence="1">
    <location>
        <begin position="21"/>
        <end position="40"/>
    </location>
</feature>
<dbReference type="AlphaFoldDB" id="A0A1B1YE15"/>
<dbReference type="OrthoDB" id="3174166at2"/>
<dbReference type="Proteomes" id="UP000092971">
    <property type="component" value="Chromosome"/>
</dbReference>
<organism evidence="2 3">
    <name type="scientific">Thermoclostridium stercorarium subsp. thermolacticum DSM 2910</name>
    <dbReference type="NCBI Taxonomy" id="1121336"/>
    <lineage>
        <taxon>Bacteria</taxon>
        <taxon>Bacillati</taxon>
        <taxon>Bacillota</taxon>
        <taxon>Clostridia</taxon>
        <taxon>Eubacteriales</taxon>
        <taxon>Oscillospiraceae</taxon>
        <taxon>Thermoclostridium</taxon>
    </lineage>
</organism>
<proteinExistence type="predicted"/>
<feature type="transmembrane region" description="Helical" evidence="1">
    <location>
        <begin position="46"/>
        <end position="65"/>
    </location>
</feature>
<dbReference type="EMBL" id="CP014672">
    <property type="protein sequence ID" value="ANW99005.1"/>
    <property type="molecule type" value="Genomic_DNA"/>
</dbReference>
<evidence type="ECO:0000313" key="2">
    <source>
        <dbReference type="EMBL" id="ANW99005.1"/>
    </source>
</evidence>
<keyword evidence="1" id="KW-0812">Transmembrane</keyword>
<name>A0A1B1YE15_THEST</name>
<evidence type="ECO:0000313" key="3">
    <source>
        <dbReference type="Proteomes" id="UP000092971"/>
    </source>
</evidence>
<dbReference type="RefSeq" id="WP_015485038.1">
    <property type="nucleotide sequence ID" value="NZ_CP014672.1"/>
</dbReference>
<keyword evidence="1" id="KW-1133">Transmembrane helix</keyword>
<gene>
    <name evidence="2" type="ORF">CSTERTH_08190</name>
</gene>
<evidence type="ECO:0000256" key="1">
    <source>
        <dbReference type="SAM" id="Phobius"/>
    </source>
</evidence>
<keyword evidence="1" id="KW-0472">Membrane</keyword>
<evidence type="ECO:0008006" key="4">
    <source>
        <dbReference type="Google" id="ProtNLM"/>
    </source>
</evidence>